<dbReference type="AlphaFoldDB" id="A0A3B3HPD3"/>
<feature type="region of interest" description="Disordered" evidence="1">
    <location>
        <begin position="351"/>
        <end position="370"/>
    </location>
</feature>
<dbReference type="InterPro" id="IPR003961">
    <property type="entry name" value="FN3_dom"/>
</dbReference>
<dbReference type="PANTHER" id="PTHR20859">
    <property type="entry name" value="INTERFERON/INTERLEUKIN RECEPTOR"/>
    <property type="match status" value="1"/>
</dbReference>
<dbReference type="SUPFAM" id="SSF49265">
    <property type="entry name" value="Fibronectin type III"/>
    <property type="match status" value="1"/>
</dbReference>
<gene>
    <name evidence="5" type="primary">ifnlr1</name>
</gene>
<keyword evidence="2" id="KW-0812">Transmembrane</keyword>
<dbReference type="InterPro" id="IPR036116">
    <property type="entry name" value="FN3_sf"/>
</dbReference>
<keyword evidence="2" id="KW-0472">Membrane</keyword>
<evidence type="ECO:0000256" key="2">
    <source>
        <dbReference type="SAM" id="Phobius"/>
    </source>
</evidence>
<keyword evidence="6" id="KW-1185">Reference proteome</keyword>
<feature type="domain" description="Fibronectin type-III" evidence="4">
    <location>
        <begin position="23"/>
        <end position="95"/>
    </location>
</feature>
<evidence type="ECO:0000259" key="4">
    <source>
        <dbReference type="Pfam" id="PF01108"/>
    </source>
</evidence>
<reference evidence="5" key="3">
    <citation type="submission" date="2025-09" db="UniProtKB">
        <authorList>
            <consortium name="Ensembl"/>
        </authorList>
    </citation>
    <scope>IDENTIFICATION</scope>
    <source>
        <strain evidence="5">Hd-rR</strain>
    </source>
</reference>
<sequence length="512" mass="56801">MWNMDVMKLFLLCYACLPAGNGQVYFVSKNFYNVLHWEPVKPSFPGEEVLYSVQYLRDDEVLYRKKMECQNIAYLSCNLTAETPSLHDVRYRAKVFVNGSTIGITTKFMPLRDTVLGPPILSTHASKSALHVKVALPKGPKGVSTGDIITQSKTGFSRVTVLYILKITHPVWAAREMKNTTREFKIKLKNNITYCGYVVYNKSPEIGHASQNATFCVTLPEDPVVLWPWLLLSVAVVSGVAIILAVSMCNYVKGGKTKTMPQTLVHSSTPQKVQHYPDKNLIISKVEVNHPSDCVDQAKLHVPSVGGYSPQRISSNLFQGSANSSVGPNLAETTAQSAEIYGAVAAQVEPEKSDDFYQPSTEESAPNHSLLFSLRRSKRSRDKGGALQFTDMEASGNNQLVLDTVRNDNGQLVLPSLEFQFQTDCDDAVSLVNPETKPLLPYLIQCQDGASLESLQSIESSEGLDSGCEISTVNTPTSPYCNTHYTPDLSYFQRCQTTCTVFESRYKQNWMP</sequence>
<evidence type="ECO:0000313" key="5">
    <source>
        <dbReference type="Ensembl" id="ENSORLP00000033651.1"/>
    </source>
</evidence>
<feature type="compositionally biased region" description="Polar residues" evidence="1">
    <location>
        <begin position="358"/>
        <end position="367"/>
    </location>
</feature>
<reference evidence="5" key="2">
    <citation type="submission" date="2025-08" db="UniProtKB">
        <authorList>
            <consortium name="Ensembl"/>
        </authorList>
    </citation>
    <scope>IDENTIFICATION</scope>
    <source>
        <strain evidence="5">Hd-rR</strain>
    </source>
</reference>
<dbReference type="GO" id="GO:0019221">
    <property type="term" value="P:cytokine-mediated signaling pathway"/>
    <property type="evidence" value="ECO:0000318"/>
    <property type="project" value="GO_Central"/>
</dbReference>
<dbReference type="PANTHER" id="PTHR20859:SF53">
    <property type="entry name" value="INTERLEUKIN-22 RECEPTOR SUBUNIT ALPHA-1"/>
    <property type="match status" value="1"/>
</dbReference>
<name>A0A3B3HPD3_ORYLA</name>
<feature type="transmembrane region" description="Helical" evidence="2">
    <location>
        <begin position="226"/>
        <end position="252"/>
    </location>
</feature>
<evidence type="ECO:0000313" key="6">
    <source>
        <dbReference type="Proteomes" id="UP000001038"/>
    </source>
</evidence>
<keyword evidence="2" id="KW-1133">Transmembrane helix</keyword>
<protein>
    <recommendedName>
        <fullName evidence="4">Fibronectin type-III domain-containing protein</fullName>
    </recommendedName>
</protein>
<organism evidence="5 6">
    <name type="scientific">Oryzias latipes</name>
    <name type="common">Japanese rice fish</name>
    <name type="synonym">Japanese killifish</name>
    <dbReference type="NCBI Taxonomy" id="8090"/>
    <lineage>
        <taxon>Eukaryota</taxon>
        <taxon>Metazoa</taxon>
        <taxon>Chordata</taxon>
        <taxon>Craniata</taxon>
        <taxon>Vertebrata</taxon>
        <taxon>Euteleostomi</taxon>
        <taxon>Actinopterygii</taxon>
        <taxon>Neopterygii</taxon>
        <taxon>Teleostei</taxon>
        <taxon>Neoteleostei</taxon>
        <taxon>Acanthomorphata</taxon>
        <taxon>Ovalentaria</taxon>
        <taxon>Atherinomorphae</taxon>
        <taxon>Beloniformes</taxon>
        <taxon>Adrianichthyidae</taxon>
        <taxon>Oryziinae</taxon>
        <taxon>Oryzias</taxon>
    </lineage>
</organism>
<keyword evidence="3" id="KW-0732">Signal</keyword>
<dbReference type="GeneTree" id="ENSGT00940000174221"/>
<dbReference type="Gene3D" id="2.60.40.10">
    <property type="entry name" value="Immunoglobulins"/>
    <property type="match status" value="1"/>
</dbReference>
<dbReference type="Proteomes" id="UP000001038">
    <property type="component" value="Chromosome 16"/>
</dbReference>
<dbReference type="STRING" id="8090.ENSORLP00000033651"/>
<dbReference type="OrthoDB" id="9908819at2759"/>
<dbReference type="InterPro" id="IPR013783">
    <property type="entry name" value="Ig-like_fold"/>
</dbReference>
<evidence type="ECO:0000256" key="1">
    <source>
        <dbReference type="SAM" id="MobiDB-lite"/>
    </source>
</evidence>
<dbReference type="InterPro" id="IPR050650">
    <property type="entry name" value="Type-II_Cytokine-TF_Rcpt"/>
</dbReference>
<proteinExistence type="predicted"/>
<dbReference type="Ensembl" id="ENSORLT00000041446.1">
    <property type="protein sequence ID" value="ENSORLP00000033651.1"/>
    <property type="gene ID" value="ENSORLG00000027190.1"/>
</dbReference>
<feature type="signal peptide" evidence="3">
    <location>
        <begin position="1"/>
        <end position="22"/>
    </location>
</feature>
<dbReference type="GO" id="GO:0005886">
    <property type="term" value="C:plasma membrane"/>
    <property type="evidence" value="ECO:0000318"/>
    <property type="project" value="GO_Central"/>
</dbReference>
<accession>A0A3B3HPD3</accession>
<feature type="chain" id="PRO_5017461335" description="Fibronectin type-III domain-containing protein" evidence="3">
    <location>
        <begin position="23"/>
        <end position="512"/>
    </location>
</feature>
<dbReference type="InParanoid" id="A0A3B3HPD3"/>
<dbReference type="Bgee" id="ENSORLG00000027190">
    <property type="expression patterns" value="Expressed in intestine and 5 other cell types or tissues"/>
</dbReference>
<reference evidence="5 6" key="1">
    <citation type="journal article" date="2007" name="Nature">
        <title>The medaka draft genome and insights into vertebrate genome evolution.</title>
        <authorList>
            <person name="Kasahara M."/>
            <person name="Naruse K."/>
            <person name="Sasaki S."/>
            <person name="Nakatani Y."/>
            <person name="Qu W."/>
            <person name="Ahsan B."/>
            <person name="Yamada T."/>
            <person name="Nagayasu Y."/>
            <person name="Doi K."/>
            <person name="Kasai Y."/>
            <person name="Jindo T."/>
            <person name="Kobayashi D."/>
            <person name="Shimada A."/>
            <person name="Toyoda A."/>
            <person name="Kuroki Y."/>
            <person name="Fujiyama A."/>
            <person name="Sasaki T."/>
            <person name="Shimizu A."/>
            <person name="Asakawa S."/>
            <person name="Shimizu N."/>
            <person name="Hashimoto S."/>
            <person name="Yang J."/>
            <person name="Lee Y."/>
            <person name="Matsushima K."/>
            <person name="Sugano S."/>
            <person name="Sakaizumi M."/>
            <person name="Narita T."/>
            <person name="Ohishi K."/>
            <person name="Haga S."/>
            <person name="Ohta F."/>
            <person name="Nomoto H."/>
            <person name="Nogata K."/>
            <person name="Morishita T."/>
            <person name="Endo T."/>
            <person name="Shin-I T."/>
            <person name="Takeda H."/>
            <person name="Morishita S."/>
            <person name="Kohara Y."/>
        </authorList>
    </citation>
    <scope>NUCLEOTIDE SEQUENCE [LARGE SCALE GENOMIC DNA]</scope>
    <source>
        <strain evidence="5 6">Hd-rR</strain>
    </source>
</reference>
<dbReference type="GO" id="GO:0004896">
    <property type="term" value="F:cytokine receptor activity"/>
    <property type="evidence" value="ECO:0000318"/>
    <property type="project" value="GO_Central"/>
</dbReference>
<evidence type="ECO:0000256" key="3">
    <source>
        <dbReference type="SAM" id="SignalP"/>
    </source>
</evidence>
<dbReference type="Pfam" id="PF01108">
    <property type="entry name" value="Tissue_fac"/>
    <property type="match status" value="1"/>
</dbReference>